<dbReference type="EMBL" id="CP025628">
    <property type="protein sequence ID" value="AWD32676.1"/>
    <property type="molecule type" value="Genomic_DNA"/>
</dbReference>
<dbReference type="AlphaFoldDB" id="A0A3S7JAK8"/>
<evidence type="ECO:0000313" key="1">
    <source>
        <dbReference type="EMBL" id="AWD32676.1"/>
    </source>
</evidence>
<dbReference type="RefSeq" id="WP_108674075.1">
    <property type="nucleotide sequence ID" value="NZ_CP025628.1"/>
</dbReference>
<dbReference type="KEGG" id="kso:CKSOR_00575"/>
<sequence>MIKKIILIFLCIFITACDKQPNENIIKNSLNYNLQNKFENGLFTVEKLIRRGTAIDSNNTFDKTRRIVYYDVILKIHHDIQPSTSNNYLNDLMYINGSGSRGIIGMKPDGNHIGDLIKIHGSAIFSKKNGYWEQLLDSINLE</sequence>
<gene>
    <name evidence="1" type="ORF">CKSOR_00575</name>
</gene>
<dbReference type="OrthoDB" id="9780180at2"/>
<keyword evidence="2" id="KW-1185">Reference proteome</keyword>
<dbReference type="Proteomes" id="UP000266796">
    <property type="component" value="Chromosome"/>
</dbReference>
<protein>
    <recommendedName>
        <fullName evidence="3">Lipoprotein</fullName>
    </recommendedName>
</protein>
<reference evidence="1 2" key="1">
    <citation type="journal article" date="2018" name="Parasitology">
        <title>The reduced genome of Candidatus Kinetoplastibacterium sorsogonicusi, the endosymbiont of Kentomonas sorsogonicus (Trypanosomatidae): loss of the haem-synthesis pathway.</title>
        <authorList>
            <person name="Silva F.M."/>
            <person name="Kostygov A.Y."/>
            <person name="Spodareva V.V."/>
            <person name="Butenko A."/>
            <person name="Tossou R."/>
            <person name="Lukes J."/>
            <person name="Yurchenko V."/>
            <person name="Alves J.M.P."/>
        </authorList>
    </citation>
    <scope>NUCLEOTIDE SEQUENCE [LARGE SCALE GENOMIC DNA]</scope>
    <source>
        <strain evidence="1 2">MF-08</strain>
    </source>
</reference>
<name>A0A3S7JAK8_9PROT</name>
<dbReference type="PROSITE" id="PS51257">
    <property type="entry name" value="PROKAR_LIPOPROTEIN"/>
    <property type="match status" value="1"/>
</dbReference>
<accession>A0A3S7JAK8</accession>
<organism evidence="1 2">
    <name type="scientific">Candidatus Kinetoplastidibacterium kentomonadis</name>
    <dbReference type="NCBI Taxonomy" id="1576550"/>
    <lineage>
        <taxon>Bacteria</taxon>
        <taxon>Pseudomonadati</taxon>
        <taxon>Pseudomonadota</taxon>
        <taxon>Betaproteobacteria</taxon>
        <taxon>Candidatus Kinetoplastidibacterium</taxon>
    </lineage>
</organism>
<evidence type="ECO:0008006" key="3">
    <source>
        <dbReference type="Google" id="ProtNLM"/>
    </source>
</evidence>
<proteinExistence type="predicted"/>
<evidence type="ECO:0000313" key="2">
    <source>
        <dbReference type="Proteomes" id="UP000266796"/>
    </source>
</evidence>